<dbReference type="EMBL" id="JRHA01000003">
    <property type="protein sequence ID" value="PQK12508.1"/>
    <property type="molecule type" value="Genomic_DNA"/>
</dbReference>
<dbReference type="Proteomes" id="UP000237441">
    <property type="component" value="Unassembled WGS sequence"/>
</dbReference>
<dbReference type="SUPFAM" id="SSF48179">
    <property type="entry name" value="6-phosphogluconate dehydrogenase C-terminal domain-like"/>
    <property type="match status" value="1"/>
</dbReference>
<dbReference type="Gene3D" id="1.10.1040.10">
    <property type="entry name" value="N-(1-d-carboxylethyl)-l-norvaline Dehydrogenase, domain 2"/>
    <property type="match status" value="1"/>
</dbReference>
<dbReference type="AlphaFoldDB" id="A0A2S7Y8L6"/>
<proteinExistence type="predicted"/>
<dbReference type="OrthoDB" id="48988at2759"/>
<dbReference type="InterPro" id="IPR013328">
    <property type="entry name" value="6PGD_dom2"/>
</dbReference>
<name>A0A2S7Y8L6_BEABA</name>
<comment type="caution">
    <text evidence="1">The sequence shown here is derived from an EMBL/GenBank/DDBJ whole genome shotgun (WGS) entry which is preliminary data.</text>
</comment>
<protein>
    <submittedName>
        <fullName evidence="1">Uncharacterized protein</fullName>
    </submittedName>
</protein>
<evidence type="ECO:0000313" key="2">
    <source>
        <dbReference type="Proteomes" id="UP000237441"/>
    </source>
</evidence>
<dbReference type="InterPro" id="IPR008927">
    <property type="entry name" value="6-PGluconate_DH-like_C_sf"/>
</dbReference>
<gene>
    <name evidence="1" type="ORF">BB8028_0003g11250</name>
</gene>
<organism evidence="1 2">
    <name type="scientific">Beauveria bassiana</name>
    <name type="common">White muscardine disease fungus</name>
    <name type="synonym">Tritirachium shiotae</name>
    <dbReference type="NCBI Taxonomy" id="176275"/>
    <lineage>
        <taxon>Eukaryota</taxon>
        <taxon>Fungi</taxon>
        <taxon>Dikarya</taxon>
        <taxon>Ascomycota</taxon>
        <taxon>Pezizomycotina</taxon>
        <taxon>Sordariomycetes</taxon>
        <taxon>Hypocreomycetidae</taxon>
        <taxon>Hypocreales</taxon>
        <taxon>Cordycipitaceae</taxon>
        <taxon>Beauveria</taxon>
    </lineage>
</organism>
<sequence length="111" mass="12335">MSGHHYCRVQAYLSIACRRISARLPKLRLVHDHLLVTSSSCGATEAMGLAAKAGLNTNQVYDMIVSAAGNFYSIRNDGQEDARRGPGAYIYLRVKPPINWQILVTFHIYLA</sequence>
<evidence type="ECO:0000313" key="1">
    <source>
        <dbReference type="EMBL" id="PQK12508.1"/>
    </source>
</evidence>
<reference evidence="1 2" key="1">
    <citation type="submission" date="2016-07" db="EMBL/GenBank/DDBJ databases">
        <title>Comparative genomics of the entomopathogenic fungus Beauveria bassiana.</title>
        <authorList>
            <person name="Valero Jimenez C.A."/>
            <person name="Zwaan B.J."/>
            <person name="Van Kan J.A."/>
            <person name="Takken W."/>
            <person name="Debets A.J."/>
            <person name="Schoustra S.E."/>
            <person name="Koenraadt C.J."/>
        </authorList>
    </citation>
    <scope>NUCLEOTIDE SEQUENCE [LARGE SCALE GENOMIC DNA]</scope>
    <source>
        <strain evidence="1 2">ARSEF 8028</strain>
    </source>
</reference>
<accession>A0A2S7Y8L6</accession>